<comment type="catalytic activity">
    <reaction evidence="4">
        <text>Couples ATP hydrolysis with the unwinding of duplex DNA by translocating in the 3'-5' direction.</text>
        <dbReference type="EC" id="5.6.2.4"/>
    </reaction>
</comment>
<accession>A0A9N9HJW7</accession>
<keyword evidence="2" id="KW-0238">DNA-binding</keyword>
<feature type="domain" description="Helicase ATP-binding" evidence="6">
    <location>
        <begin position="288"/>
        <end position="391"/>
    </location>
</feature>
<evidence type="ECO:0000313" key="7">
    <source>
        <dbReference type="EMBL" id="CAG8681797.1"/>
    </source>
</evidence>
<dbReference type="OrthoDB" id="2434452at2759"/>
<dbReference type="PANTHER" id="PTHR13710">
    <property type="entry name" value="DNA HELICASE RECQ FAMILY MEMBER"/>
    <property type="match status" value="1"/>
</dbReference>
<dbReference type="GO" id="GO:0005524">
    <property type="term" value="F:ATP binding"/>
    <property type="evidence" value="ECO:0007669"/>
    <property type="project" value="InterPro"/>
</dbReference>
<dbReference type="GO" id="GO:0000724">
    <property type="term" value="P:double-strand break repair via homologous recombination"/>
    <property type="evidence" value="ECO:0007669"/>
    <property type="project" value="TreeGrafter"/>
</dbReference>
<dbReference type="Proteomes" id="UP000789831">
    <property type="component" value="Unassembled WGS sequence"/>
</dbReference>
<evidence type="ECO:0000256" key="2">
    <source>
        <dbReference type="ARBA" id="ARBA00023125"/>
    </source>
</evidence>
<dbReference type="Pfam" id="PF00270">
    <property type="entry name" value="DEAD"/>
    <property type="match status" value="1"/>
</dbReference>
<dbReference type="AlphaFoldDB" id="A0A9N9HJW7"/>
<organism evidence="7 8">
    <name type="scientific">Ambispora gerdemannii</name>
    <dbReference type="NCBI Taxonomy" id="144530"/>
    <lineage>
        <taxon>Eukaryota</taxon>
        <taxon>Fungi</taxon>
        <taxon>Fungi incertae sedis</taxon>
        <taxon>Mucoromycota</taxon>
        <taxon>Glomeromycotina</taxon>
        <taxon>Glomeromycetes</taxon>
        <taxon>Archaeosporales</taxon>
        <taxon>Ambisporaceae</taxon>
        <taxon>Ambispora</taxon>
    </lineage>
</organism>
<evidence type="ECO:0000256" key="4">
    <source>
        <dbReference type="ARBA" id="ARBA00034617"/>
    </source>
</evidence>
<dbReference type="GO" id="GO:0043138">
    <property type="term" value="F:3'-5' DNA helicase activity"/>
    <property type="evidence" value="ECO:0007669"/>
    <property type="project" value="UniProtKB-EC"/>
</dbReference>
<dbReference type="EC" id="5.6.2.4" evidence="5"/>
<name>A0A9N9HJW7_9GLOM</name>
<dbReference type="GO" id="GO:0003677">
    <property type="term" value="F:DNA binding"/>
    <property type="evidence" value="ECO:0007669"/>
    <property type="project" value="UniProtKB-KW"/>
</dbReference>
<proteinExistence type="inferred from homology"/>
<dbReference type="GO" id="GO:0005737">
    <property type="term" value="C:cytoplasm"/>
    <property type="evidence" value="ECO:0007669"/>
    <property type="project" value="TreeGrafter"/>
</dbReference>
<dbReference type="PANTHER" id="PTHR13710:SF105">
    <property type="entry name" value="ATP-DEPENDENT DNA HELICASE Q1"/>
    <property type="match status" value="1"/>
</dbReference>
<keyword evidence="3" id="KW-0413">Isomerase</keyword>
<evidence type="ECO:0000256" key="1">
    <source>
        <dbReference type="ARBA" id="ARBA00005446"/>
    </source>
</evidence>
<comment type="caution">
    <text evidence="7">The sequence shown here is derived from an EMBL/GenBank/DDBJ whole genome shotgun (WGS) entry which is preliminary data.</text>
</comment>
<protein>
    <recommendedName>
        <fullName evidence="5">DNA 3'-5' helicase</fullName>
        <ecNumber evidence="5">5.6.2.4</ecNumber>
    </recommendedName>
</protein>
<evidence type="ECO:0000259" key="6">
    <source>
        <dbReference type="PROSITE" id="PS51192"/>
    </source>
</evidence>
<evidence type="ECO:0000256" key="5">
    <source>
        <dbReference type="ARBA" id="ARBA00034808"/>
    </source>
</evidence>
<gene>
    <name evidence="7" type="ORF">AGERDE_LOCUS12703</name>
</gene>
<feature type="non-terminal residue" evidence="7">
    <location>
        <position position="391"/>
    </location>
</feature>
<evidence type="ECO:0000256" key="3">
    <source>
        <dbReference type="ARBA" id="ARBA00023235"/>
    </source>
</evidence>
<dbReference type="InterPro" id="IPR027417">
    <property type="entry name" value="P-loop_NTPase"/>
</dbReference>
<dbReference type="InterPro" id="IPR011545">
    <property type="entry name" value="DEAD/DEAH_box_helicase_dom"/>
</dbReference>
<sequence length="391" mass="44956">SDYNWKHFEQSIMSFYTKCVYAASSRANNSQVLTPDDEELTWMHTEGLICHLRGNHNKCWPEVCWIVENPDLSLSTPNLISADENQCKRLLEFLKKIMKPKEHQSLITTIRTSYNEAFNRLKLNYTEKKIDYPKSFRARHALSIIHNNNGFVELQHSVREAGNLISFSNQDEKNLLEGFDYSQDLVPYGLRTQEELLNSKFEPSFAPLITAFKSLSLKCVACQSFQKKFTNGLCALCGYLSKHNLFNHIPNIQYQQLISESNWELNIDSIITEFFGFEEYREKQRESILSFLSDHDTLTILKTGGGKSLIYATVSILSRRLTIVFTPQKALMDDQVREMVGMGIPAAMLYASSEQPLLVQEKIFAEIASGLIRLQFVIDEAHCVVLYEGFR</sequence>
<dbReference type="GO" id="GO:0009378">
    <property type="term" value="F:four-way junction helicase activity"/>
    <property type="evidence" value="ECO:0007669"/>
    <property type="project" value="TreeGrafter"/>
</dbReference>
<evidence type="ECO:0000313" key="8">
    <source>
        <dbReference type="Proteomes" id="UP000789831"/>
    </source>
</evidence>
<dbReference type="GO" id="GO:0005694">
    <property type="term" value="C:chromosome"/>
    <property type="evidence" value="ECO:0007669"/>
    <property type="project" value="TreeGrafter"/>
</dbReference>
<dbReference type="PROSITE" id="PS51192">
    <property type="entry name" value="HELICASE_ATP_BIND_1"/>
    <property type="match status" value="1"/>
</dbReference>
<reference evidence="7" key="1">
    <citation type="submission" date="2021-06" db="EMBL/GenBank/DDBJ databases">
        <authorList>
            <person name="Kallberg Y."/>
            <person name="Tangrot J."/>
            <person name="Rosling A."/>
        </authorList>
    </citation>
    <scope>NUCLEOTIDE SEQUENCE</scope>
    <source>
        <strain evidence="7">MT106</strain>
    </source>
</reference>
<dbReference type="InterPro" id="IPR014001">
    <property type="entry name" value="Helicase_ATP-bd"/>
</dbReference>
<keyword evidence="8" id="KW-1185">Reference proteome</keyword>
<dbReference type="EMBL" id="CAJVPL010010711">
    <property type="protein sequence ID" value="CAG8681797.1"/>
    <property type="molecule type" value="Genomic_DNA"/>
</dbReference>
<dbReference type="Gene3D" id="3.40.50.300">
    <property type="entry name" value="P-loop containing nucleotide triphosphate hydrolases"/>
    <property type="match status" value="1"/>
</dbReference>
<dbReference type="SUPFAM" id="SSF52540">
    <property type="entry name" value="P-loop containing nucleoside triphosphate hydrolases"/>
    <property type="match status" value="1"/>
</dbReference>
<feature type="non-terminal residue" evidence="7">
    <location>
        <position position="1"/>
    </location>
</feature>
<comment type="similarity">
    <text evidence="1">Belongs to the helicase family. RecQ subfamily.</text>
</comment>